<dbReference type="Gene3D" id="3.30.70.270">
    <property type="match status" value="1"/>
</dbReference>
<evidence type="ECO:0000259" key="4">
    <source>
        <dbReference type="PROSITE" id="PS50883"/>
    </source>
</evidence>
<dbReference type="PROSITE" id="PS50924">
    <property type="entry name" value="MHYT"/>
    <property type="match status" value="1"/>
</dbReference>
<feature type="transmembrane region" description="Helical" evidence="3">
    <location>
        <begin position="166"/>
        <end position="188"/>
    </location>
</feature>
<dbReference type="GO" id="GO:0016020">
    <property type="term" value="C:membrane"/>
    <property type="evidence" value="ECO:0007669"/>
    <property type="project" value="UniProtKB-UniRule"/>
</dbReference>
<dbReference type="AlphaFoldDB" id="A0AB39X3H6"/>
<gene>
    <name evidence="7" type="ORF">AB8S08_07535</name>
</gene>
<dbReference type="PROSITE" id="PS50883">
    <property type="entry name" value="EAL"/>
    <property type="match status" value="1"/>
</dbReference>
<evidence type="ECO:0000313" key="7">
    <source>
        <dbReference type="EMBL" id="XDV08625.1"/>
    </source>
</evidence>
<evidence type="ECO:0000256" key="1">
    <source>
        <dbReference type="ARBA" id="ARBA00012282"/>
    </source>
</evidence>
<evidence type="ECO:0000256" key="2">
    <source>
        <dbReference type="ARBA" id="ARBA00022636"/>
    </source>
</evidence>
<proteinExistence type="predicted"/>
<dbReference type="SUPFAM" id="SSF141868">
    <property type="entry name" value="EAL domain-like"/>
    <property type="match status" value="1"/>
</dbReference>
<keyword evidence="2" id="KW-0973">c-di-GMP</keyword>
<dbReference type="CDD" id="cd01949">
    <property type="entry name" value="GGDEF"/>
    <property type="match status" value="1"/>
</dbReference>
<feature type="transmembrane region" description="Helical" evidence="3">
    <location>
        <begin position="94"/>
        <end position="112"/>
    </location>
</feature>
<feature type="domain" description="GGDEF" evidence="5">
    <location>
        <begin position="319"/>
        <end position="456"/>
    </location>
</feature>
<dbReference type="SMART" id="SM00052">
    <property type="entry name" value="EAL"/>
    <property type="match status" value="1"/>
</dbReference>
<protein>
    <recommendedName>
        <fullName evidence="1">cyclic-guanylate-specific phosphodiesterase</fullName>
        <ecNumber evidence="1">3.1.4.52</ecNumber>
    </recommendedName>
</protein>
<dbReference type="Gene3D" id="3.20.20.450">
    <property type="entry name" value="EAL domain"/>
    <property type="match status" value="1"/>
</dbReference>
<feature type="domain" description="MHYT" evidence="6">
    <location>
        <begin position="23"/>
        <end position="228"/>
    </location>
</feature>
<feature type="transmembrane region" description="Helical" evidence="3">
    <location>
        <begin position="200"/>
        <end position="222"/>
    </location>
</feature>
<dbReference type="InterPro" id="IPR005330">
    <property type="entry name" value="MHYT_dom"/>
</dbReference>
<dbReference type="SUPFAM" id="SSF55073">
    <property type="entry name" value="Nucleotide cyclase"/>
    <property type="match status" value="1"/>
</dbReference>
<feature type="domain" description="EAL" evidence="4">
    <location>
        <begin position="465"/>
        <end position="719"/>
    </location>
</feature>
<evidence type="ECO:0000256" key="3">
    <source>
        <dbReference type="PROSITE-ProRule" id="PRU00244"/>
    </source>
</evidence>
<dbReference type="GO" id="GO:0071111">
    <property type="term" value="F:cyclic-guanylate-specific phosphodiesterase activity"/>
    <property type="evidence" value="ECO:0007669"/>
    <property type="project" value="UniProtKB-EC"/>
</dbReference>
<dbReference type="PANTHER" id="PTHR33121:SF70">
    <property type="entry name" value="SIGNALING PROTEIN YKOW"/>
    <property type="match status" value="1"/>
</dbReference>
<evidence type="ECO:0000259" key="6">
    <source>
        <dbReference type="PROSITE" id="PS50924"/>
    </source>
</evidence>
<sequence>MHEALSHFFDLGQFKYSAIPGSHHLGLVMLSYLAALVGSYTSLLTLSRAKSYRHAFYRNLWLWISAAIAGMAVWSMHFIGMLAFQIPLAIHHDTGLTILSVIPAILANAYALHSQLPALNDNARQTATTGRTISAGLVLGLGIGAMHYIGMAAMRFNGSLVYDITWFLTSLVVALSLGIVAMLTYRGLLRFERDGQLQRLVSRLFPAAIIAAAISGMHYTAMLAARFYSQEIAMHGHQHDNWLAYVVWFSLIAATIAATLGSKVDQRFYAHAKSQREARKMIRTMATQDSLTGLANRALLLEHLQLLNQQLKPDASAGAAHVLAIYDLDKFKALNNSFGSSYGDVLLQQVAQRILDWSNGDYFVARLGANDFAVVLPCRQRDARVAEQQATFAKIQALRDHLQEEYQLGHYSHLSTVSVGITRIDAFTAPETTLQQASLALAHAKQRQTGIECYDNEFSLKAQQRLELEADLRNAIEKQQLALFLQPQVDADGSWVGAEALLRWQHPQRGFVSPAEFIPLAEETGLIIQVGHWVLEQACAMLKQWQYRTPLSNLVLSINVSGMQFQQPDFVERVLNTVKRYGVCPSKLKLEVTESLLLHDVEAVAEKMAQLRDHGIHFAIDDFGTGYSSLLYLAEMPFETLKIDVTFVRDMLVIPSMASIVGAMIQLAHSLAMNIVAEGVETPAQRDHLLAKGCDLLQGYLYAPALPQAEFEQHFATSADTD</sequence>
<dbReference type="Pfam" id="PF00990">
    <property type="entry name" value="GGDEF"/>
    <property type="match status" value="1"/>
</dbReference>
<reference evidence="7" key="1">
    <citation type="submission" date="2024-07" db="EMBL/GenBank/DDBJ databases">
        <title>Whole genome sequence of bacterial strains from algal surface.</title>
        <authorList>
            <person name="Kumar P."/>
        </authorList>
    </citation>
    <scope>NUCLEOTIDE SEQUENCE</scope>
    <source>
        <strain evidence="7">PP-1MA</strain>
    </source>
</reference>
<dbReference type="PANTHER" id="PTHR33121">
    <property type="entry name" value="CYCLIC DI-GMP PHOSPHODIESTERASE PDEF"/>
    <property type="match status" value="1"/>
</dbReference>
<organism evidence="7">
    <name type="scientific">Pseudidiomarina sp. PP-1MA</name>
    <dbReference type="NCBI Taxonomy" id="3237706"/>
    <lineage>
        <taxon>Bacteria</taxon>
        <taxon>Pseudomonadati</taxon>
        <taxon>Pseudomonadota</taxon>
        <taxon>Gammaproteobacteria</taxon>
        <taxon>Alteromonadales</taxon>
        <taxon>Idiomarinaceae</taxon>
        <taxon>Pseudidiomarina</taxon>
    </lineage>
</organism>
<dbReference type="EC" id="3.1.4.52" evidence="1"/>
<keyword evidence="3" id="KW-1133">Transmembrane helix</keyword>
<dbReference type="FunFam" id="3.20.20.450:FF:000001">
    <property type="entry name" value="Cyclic di-GMP phosphodiesterase yahA"/>
    <property type="match status" value="1"/>
</dbReference>
<dbReference type="Pfam" id="PF00563">
    <property type="entry name" value="EAL"/>
    <property type="match status" value="1"/>
</dbReference>
<dbReference type="CDD" id="cd01948">
    <property type="entry name" value="EAL"/>
    <property type="match status" value="1"/>
</dbReference>
<keyword evidence="3" id="KW-0812">Transmembrane</keyword>
<dbReference type="PROSITE" id="PS50887">
    <property type="entry name" value="GGDEF"/>
    <property type="match status" value="1"/>
</dbReference>
<accession>A0AB39X3H6</accession>
<dbReference type="NCBIfam" id="TIGR00254">
    <property type="entry name" value="GGDEF"/>
    <property type="match status" value="1"/>
</dbReference>
<dbReference type="InterPro" id="IPR043128">
    <property type="entry name" value="Rev_trsase/Diguanyl_cyclase"/>
</dbReference>
<evidence type="ECO:0000259" key="5">
    <source>
        <dbReference type="PROSITE" id="PS50887"/>
    </source>
</evidence>
<dbReference type="InterPro" id="IPR029787">
    <property type="entry name" value="Nucleotide_cyclase"/>
</dbReference>
<name>A0AB39X3H6_9GAMM</name>
<feature type="transmembrane region" description="Helical" evidence="3">
    <location>
        <begin position="133"/>
        <end position="154"/>
    </location>
</feature>
<dbReference type="EMBL" id="CP165718">
    <property type="protein sequence ID" value="XDV08625.1"/>
    <property type="molecule type" value="Genomic_DNA"/>
</dbReference>
<dbReference type="RefSeq" id="WP_369742376.1">
    <property type="nucleotide sequence ID" value="NZ_CP165718.1"/>
</dbReference>
<feature type="transmembrane region" description="Helical" evidence="3">
    <location>
        <begin position="60"/>
        <end position="88"/>
    </location>
</feature>
<dbReference type="SMART" id="SM00267">
    <property type="entry name" value="GGDEF"/>
    <property type="match status" value="1"/>
</dbReference>
<dbReference type="InterPro" id="IPR000160">
    <property type="entry name" value="GGDEF_dom"/>
</dbReference>
<dbReference type="InterPro" id="IPR001633">
    <property type="entry name" value="EAL_dom"/>
</dbReference>
<keyword evidence="3" id="KW-0472">Membrane</keyword>
<dbReference type="InterPro" id="IPR050706">
    <property type="entry name" value="Cyclic-di-GMP_PDE-like"/>
</dbReference>
<feature type="transmembrane region" description="Helical" evidence="3">
    <location>
        <begin position="242"/>
        <end position="261"/>
    </location>
</feature>
<dbReference type="InterPro" id="IPR035919">
    <property type="entry name" value="EAL_sf"/>
</dbReference>
<feature type="transmembrane region" description="Helical" evidence="3">
    <location>
        <begin position="25"/>
        <end position="48"/>
    </location>
</feature>
<dbReference type="Pfam" id="PF03707">
    <property type="entry name" value="MHYT"/>
    <property type="match status" value="3"/>
</dbReference>